<dbReference type="SUPFAM" id="SSF57535">
    <property type="entry name" value="Complement control module/SCR domain"/>
    <property type="match status" value="1"/>
</dbReference>
<dbReference type="InterPro" id="IPR000152">
    <property type="entry name" value="EGF-type_Asp/Asn_hydroxyl_site"/>
</dbReference>
<dbReference type="Proteomes" id="UP000578259">
    <property type="component" value="Unassembled WGS sequence"/>
</dbReference>
<dbReference type="AlphaFoldDB" id="A0A7K7DFP8"/>
<dbReference type="PROSITE" id="PS00010">
    <property type="entry name" value="ASX_HYDROXYL"/>
    <property type="match status" value="3"/>
</dbReference>
<feature type="domain" description="EGF-like" evidence="8">
    <location>
        <begin position="156"/>
        <end position="192"/>
    </location>
</feature>
<dbReference type="SUPFAM" id="SSF49265">
    <property type="entry name" value="Fibronectin type III"/>
    <property type="match status" value="1"/>
</dbReference>
<dbReference type="PROSITE" id="PS00022">
    <property type="entry name" value="EGF_1"/>
    <property type="match status" value="9"/>
</dbReference>
<dbReference type="CDD" id="cd00063">
    <property type="entry name" value="FN3"/>
    <property type="match status" value="2"/>
</dbReference>
<dbReference type="GO" id="GO:0005886">
    <property type="term" value="C:plasma membrane"/>
    <property type="evidence" value="ECO:0007669"/>
    <property type="project" value="UniProtKB-ARBA"/>
</dbReference>
<dbReference type="PANTHER" id="PTHR45836:SF23">
    <property type="entry name" value="NEUROGENIC LOCUS NOTCH HOMOLOG PROTEIN 1"/>
    <property type="match status" value="1"/>
</dbReference>
<comment type="caution">
    <text evidence="11">The sequence shown here is derived from an EMBL/GenBank/DDBJ whole genome shotgun (WGS) entry which is preliminary data.</text>
</comment>
<keyword evidence="1 6" id="KW-0245">EGF-like domain</keyword>
<dbReference type="Gene3D" id="2.10.25.10">
    <property type="entry name" value="Laminin"/>
    <property type="match status" value="9"/>
</dbReference>
<dbReference type="Pfam" id="PF12661">
    <property type="entry name" value="hEGF"/>
    <property type="match status" value="2"/>
</dbReference>
<dbReference type="FunFam" id="2.60.40.10:FF:000870">
    <property type="entry name" value="sushi, nidogen and EGF-like domain-containing protein 1 isoform X3"/>
    <property type="match status" value="1"/>
</dbReference>
<dbReference type="GO" id="GO:0042063">
    <property type="term" value="P:gliogenesis"/>
    <property type="evidence" value="ECO:0007669"/>
    <property type="project" value="UniProtKB-ARBA"/>
</dbReference>
<evidence type="ECO:0000259" key="10">
    <source>
        <dbReference type="PROSITE" id="PS50923"/>
    </source>
</evidence>
<dbReference type="InterPro" id="IPR013783">
    <property type="entry name" value="Ig-like_fold"/>
</dbReference>
<dbReference type="SUPFAM" id="SSF57184">
    <property type="entry name" value="Growth factor receptor domain"/>
    <property type="match status" value="1"/>
</dbReference>
<feature type="disulfide bond" evidence="6">
    <location>
        <begin position="259"/>
        <end position="268"/>
    </location>
</feature>
<dbReference type="InterPro" id="IPR000742">
    <property type="entry name" value="EGF"/>
</dbReference>
<proteinExistence type="predicted"/>
<organism evidence="11 12">
    <name type="scientific">Pheucticus melanocephalus</name>
    <name type="common">Black-headed grosbeak</name>
    <name type="synonym">Guiraca melanocephala</name>
    <dbReference type="NCBI Taxonomy" id="371919"/>
    <lineage>
        <taxon>Eukaryota</taxon>
        <taxon>Metazoa</taxon>
        <taxon>Chordata</taxon>
        <taxon>Craniata</taxon>
        <taxon>Vertebrata</taxon>
        <taxon>Euteleostomi</taxon>
        <taxon>Archelosauria</taxon>
        <taxon>Archosauria</taxon>
        <taxon>Dinosauria</taxon>
        <taxon>Saurischia</taxon>
        <taxon>Theropoda</taxon>
        <taxon>Coelurosauria</taxon>
        <taxon>Aves</taxon>
        <taxon>Neognathae</taxon>
        <taxon>Neoaves</taxon>
        <taxon>Telluraves</taxon>
        <taxon>Australaves</taxon>
        <taxon>Passeriformes</taxon>
        <taxon>Cardinalidae</taxon>
        <taxon>Pheucticus</taxon>
    </lineage>
</organism>
<feature type="disulfide bond" evidence="6">
    <location>
        <begin position="66"/>
        <end position="75"/>
    </location>
</feature>
<dbReference type="GO" id="GO:0051240">
    <property type="term" value="P:positive regulation of multicellular organismal process"/>
    <property type="evidence" value="ECO:0007669"/>
    <property type="project" value="UniProtKB-ARBA"/>
</dbReference>
<feature type="disulfide bond" evidence="6">
    <location>
        <begin position="355"/>
        <end position="364"/>
    </location>
</feature>
<dbReference type="InterPro" id="IPR001881">
    <property type="entry name" value="EGF-like_Ca-bd_dom"/>
</dbReference>
<name>A0A7K7DFP8_PHEME</name>
<feature type="non-terminal residue" evidence="11">
    <location>
        <position position="875"/>
    </location>
</feature>
<keyword evidence="4 6" id="KW-1015">Disulfide bond</keyword>
<accession>A0A7K7DFP8</accession>
<feature type="domain" description="EGF-like" evidence="8">
    <location>
        <begin position="44"/>
        <end position="76"/>
    </location>
</feature>
<dbReference type="CDD" id="cd00054">
    <property type="entry name" value="EGF_CA"/>
    <property type="match status" value="8"/>
</dbReference>
<dbReference type="InterPro" id="IPR035976">
    <property type="entry name" value="Sushi/SCR/CCP_sf"/>
</dbReference>
<feature type="domain" description="EGF-like" evidence="8">
    <location>
        <begin position="117"/>
        <end position="153"/>
    </location>
</feature>
<evidence type="ECO:0000256" key="2">
    <source>
        <dbReference type="ARBA" id="ARBA00022729"/>
    </source>
</evidence>
<feature type="domain" description="Fibronectin type-III" evidence="9">
    <location>
        <begin position="474"/>
        <end position="575"/>
    </location>
</feature>
<dbReference type="FunFam" id="2.10.25.10:FF:000122">
    <property type="entry name" value="Protein crumbs homolog 2"/>
    <property type="match status" value="1"/>
</dbReference>
<dbReference type="FunFam" id="2.10.25.10:FF:000360">
    <property type="entry name" value="Sushi, nidogen and EGF like domains 1"/>
    <property type="match status" value="1"/>
</dbReference>
<feature type="domain" description="EGF-like" evidence="8">
    <location>
        <begin position="367"/>
        <end position="403"/>
    </location>
</feature>
<dbReference type="PROSITE" id="PS01186">
    <property type="entry name" value="EGF_2"/>
    <property type="match status" value="6"/>
</dbReference>
<feature type="disulfide bond" evidence="6">
    <location>
        <begin position="143"/>
        <end position="152"/>
    </location>
</feature>
<dbReference type="InterPro" id="IPR018097">
    <property type="entry name" value="EGF_Ca-bd_CS"/>
</dbReference>
<dbReference type="PANTHER" id="PTHR45836">
    <property type="entry name" value="SLIT HOMOLOG"/>
    <property type="match status" value="1"/>
</dbReference>
<feature type="domain" description="EGF-like" evidence="8">
    <location>
        <begin position="5"/>
        <end position="41"/>
    </location>
</feature>
<evidence type="ECO:0000256" key="4">
    <source>
        <dbReference type="ARBA" id="ARBA00023157"/>
    </source>
</evidence>
<evidence type="ECO:0000256" key="7">
    <source>
        <dbReference type="PROSITE-ProRule" id="PRU00302"/>
    </source>
</evidence>
<dbReference type="GO" id="GO:0009986">
    <property type="term" value="C:cell surface"/>
    <property type="evidence" value="ECO:0007669"/>
    <property type="project" value="TreeGrafter"/>
</dbReference>
<dbReference type="InterPro" id="IPR000436">
    <property type="entry name" value="Sushi_SCR_CCP_dom"/>
</dbReference>
<evidence type="ECO:0000313" key="12">
    <source>
        <dbReference type="Proteomes" id="UP000578259"/>
    </source>
</evidence>
<dbReference type="GO" id="GO:0043235">
    <property type="term" value="C:receptor complex"/>
    <property type="evidence" value="ECO:0007669"/>
    <property type="project" value="TreeGrafter"/>
</dbReference>
<dbReference type="FunFam" id="2.10.25.10:FF:000230">
    <property type="entry name" value="Delta-like protein"/>
    <property type="match status" value="1"/>
</dbReference>
<dbReference type="InterPro" id="IPR036116">
    <property type="entry name" value="FN3_sf"/>
</dbReference>
<dbReference type="FunFam" id="2.10.25.10:FF:000321">
    <property type="entry name" value="Protein delta homolog 1"/>
    <property type="match status" value="1"/>
</dbReference>
<dbReference type="SMART" id="SM00060">
    <property type="entry name" value="FN3"/>
    <property type="match status" value="2"/>
</dbReference>
<gene>
    <name evidence="11" type="primary">Sned1_0</name>
    <name evidence="11" type="ORF">PHEMEL_R06287</name>
</gene>
<dbReference type="EMBL" id="VZSJ01003430">
    <property type="protein sequence ID" value="NWY31040.1"/>
    <property type="molecule type" value="Genomic_DNA"/>
</dbReference>
<sequence>GGPRVPGACLSQPCQNAGSCLETERGYVCECQEGYTGQDCRDQLSEGCECRNGGSCLEGNVTVCQCLPGFFGLLCEFEVTTTPCNMNTQCPDGGYCMEYGGSYLCVCHTNYGTNHTMPSPCDSEPCLNGGSCKVHDDSYSCECPQGFLGMHCEKAKPRLCSAGPCRNGGTCREADGEYHCSCPYRFTGKHCEIGKPDPCASGPCQNGGTCFHYIGKYKCDCPPSYTGRHCEIVPSPCFPSPCENGATCEDLGGGYACTCSLGYVGKHCQFEVDCGIPSEVKHAQASFNSTKVGSLAEYQCELGYILSQHNHPRVCRVPGVWSDPPECDEIDECQSQPCLNGGQCKDRVSAFLCLCEPGYTGHHCELDVDECQSEPCKNSGTCQDLPGSFACSCPEGFLGTQCETGRGSLPSLGSVGGWTVGTRTLPGLAPCQVALSSSTGEGGAEVPAGRPWGAWGREGVTRGDRRALCLLRPGPRPVEGFEISNVTASAITVQWALHRLQHSTVSRVRVSIRHTGDLAARTVELNSSVAKYTFLDLQPGERYIIHVTTLSGLGVEDHPSESLATAPFHVWTRPLPPQNLTASHVTATSVSMAWEQPPAGTMEGYIINVTTAQSVKSRYVPNGKLVSYTVRDLLPGQRYHLSLTAVQSTEQGQLHSEPIHLHVSTLQRDGAPERRWSPAGQPRVLRNRLPPAFLPELRLLADRDTAEEPSPAPRFTELVDGRGRISARFGPGLGRSITVKTQPEAPVKLENTEVSSWDSLALQLREAKSKREGQKCSKNPCRNGGSCTRDEESFHCACRPGFKGRLCQLACKKVPHSCTRLYSETRAFPVWEGGTCHYLSRRVYKVHQDICYKESCESTTSKGTSSRYNSTVNVP</sequence>
<feature type="domain" description="EGF-like" evidence="8">
    <location>
        <begin position="329"/>
        <end position="365"/>
    </location>
</feature>
<evidence type="ECO:0000256" key="3">
    <source>
        <dbReference type="ARBA" id="ARBA00022737"/>
    </source>
</evidence>
<keyword evidence="3" id="KW-0677">Repeat</keyword>
<dbReference type="SMART" id="SM00181">
    <property type="entry name" value="EGF"/>
    <property type="match status" value="10"/>
</dbReference>
<evidence type="ECO:0000256" key="6">
    <source>
        <dbReference type="PROSITE-ProRule" id="PRU00076"/>
    </source>
</evidence>
<comment type="caution">
    <text evidence="6">Lacks conserved residue(s) required for the propagation of feature annotation.</text>
</comment>
<protein>
    <submittedName>
        <fullName evidence="11">SNED1 protein</fullName>
    </submittedName>
</protein>
<feature type="disulfide bond" evidence="6">
    <location>
        <begin position="393"/>
        <end position="402"/>
    </location>
</feature>
<dbReference type="InterPro" id="IPR003961">
    <property type="entry name" value="FN3_dom"/>
</dbReference>
<dbReference type="GO" id="GO:0007219">
    <property type="term" value="P:Notch signaling pathway"/>
    <property type="evidence" value="ECO:0007669"/>
    <property type="project" value="TreeGrafter"/>
</dbReference>
<feature type="non-terminal residue" evidence="11">
    <location>
        <position position="1"/>
    </location>
</feature>
<keyword evidence="12" id="KW-1185">Reference proteome</keyword>
<dbReference type="GO" id="GO:0005509">
    <property type="term" value="F:calcium ion binding"/>
    <property type="evidence" value="ECO:0007669"/>
    <property type="project" value="InterPro"/>
</dbReference>
<dbReference type="SMART" id="SM00179">
    <property type="entry name" value="EGF_CA"/>
    <property type="match status" value="8"/>
</dbReference>
<dbReference type="FunFam" id="2.10.25.10:FF:000255">
    <property type="entry name" value="Sushi, nidogen and EGF-like domains 1"/>
    <property type="match status" value="1"/>
</dbReference>
<dbReference type="FunFam" id="2.10.25.10:FF:000251">
    <property type="entry name" value="sushi, nidogen and EGF-like domain-containing protein 1"/>
    <property type="match status" value="1"/>
</dbReference>
<dbReference type="Gene3D" id="2.60.40.10">
    <property type="entry name" value="Immunoglobulins"/>
    <property type="match status" value="2"/>
</dbReference>
<feature type="disulfide bond" evidence="6">
    <location>
        <begin position="221"/>
        <end position="230"/>
    </location>
</feature>
<dbReference type="PRINTS" id="PR00010">
    <property type="entry name" value="EGFBLOOD"/>
</dbReference>
<reference evidence="11 12" key="1">
    <citation type="submission" date="2019-09" db="EMBL/GenBank/DDBJ databases">
        <title>Bird 10,000 Genomes (B10K) Project - Family phase.</title>
        <authorList>
            <person name="Zhang G."/>
        </authorList>
    </citation>
    <scope>NUCLEOTIDE SEQUENCE [LARGE SCALE GENOMIC DNA]</scope>
    <source>
        <strain evidence="11">OUT-0018</strain>
        <tissue evidence="11">Muscle</tissue>
    </source>
</reference>
<evidence type="ECO:0000259" key="8">
    <source>
        <dbReference type="PROSITE" id="PS50026"/>
    </source>
</evidence>
<dbReference type="GO" id="GO:0003008">
    <property type="term" value="P:system process"/>
    <property type="evidence" value="ECO:0007669"/>
    <property type="project" value="UniProtKB-ARBA"/>
</dbReference>
<feature type="domain" description="EGF-like" evidence="8">
    <location>
        <begin position="233"/>
        <end position="269"/>
    </location>
</feature>
<evidence type="ECO:0000313" key="11">
    <source>
        <dbReference type="EMBL" id="NWY31040.1"/>
    </source>
</evidence>
<evidence type="ECO:0000256" key="1">
    <source>
        <dbReference type="ARBA" id="ARBA00022536"/>
    </source>
</evidence>
<dbReference type="PROSITE" id="PS50853">
    <property type="entry name" value="FN3"/>
    <property type="match status" value="2"/>
</dbReference>
<feature type="domain" description="EGF-like" evidence="8">
    <location>
        <begin position="195"/>
        <end position="231"/>
    </location>
</feature>
<dbReference type="InterPro" id="IPR013032">
    <property type="entry name" value="EGF-like_CS"/>
</dbReference>
<keyword evidence="7" id="KW-0768">Sushi</keyword>
<keyword evidence="5" id="KW-0325">Glycoprotein</keyword>
<dbReference type="SUPFAM" id="SSF57196">
    <property type="entry name" value="EGF/Laminin"/>
    <property type="match status" value="6"/>
</dbReference>
<dbReference type="FunFam" id="2.60.40.10:FF:000633">
    <property type="entry name" value="Sushi, nidogen and EGF like domains 1"/>
    <property type="match status" value="1"/>
</dbReference>
<feature type="domain" description="Sushi" evidence="10">
    <location>
        <begin position="272"/>
        <end position="329"/>
    </location>
</feature>
<dbReference type="Pfam" id="PF00041">
    <property type="entry name" value="fn3"/>
    <property type="match status" value="2"/>
</dbReference>
<dbReference type="SMART" id="SM00032">
    <property type="entry name" value="CCP"/>
    <property type="match status" value="1"/>
</dbReference>
<dbReference type="PROSITE" id="PS01187">
    <property type="entry name" value="EGF_CA"/>
    <property type="match status" value="1"/>
</dbReference>
<dbReference type="GO" id="GO:0007411">
    <property type="term" value="P:axon guidance"/>
    <property type="evidence" value="ECO:0007669"/>
    <property type="project" value="TreeGrafter"/>
</dbReference>
<dbReference type="InterPro" id="IPR009030">
    <property type="entry name" value="Growth_fac_rcpt_cys_sf"/>
</dbReference>
<feature type="disulfide bond" evidence="6">
    <location>
        <begin position="31"/>
        <end position="40"/>
    </location>
</feature>
<dbReference type="Pfam" id="PF00008">
    <property type="entry name" value="EGF"/>
    <property type="match status" value="7"/>
</dbReference>
<feature type="domain" description="EGF-like" evidence="8">
    <location>
        <begin position="772"/>
        <end position="808"/>
    </location>
</feature>
<dbReference type="PROSITE" id="PS50923">
    <property type="entry name" value="SUSHI"/>
    <property type="match status" value="1"/>
</dbReference>
<evidence type="ECO:0000256" key="5">
    <source>
        <dbReference type="ARBA" id="ARBA00023180"/>
    </source>
</evidence>
<dbReference type="FunFam" id="2.10.25.10:FF:000057">
    <property type="entry name" value="protocadherin Fat 1 isoform X2"/>
    <property type="match status" value="1"/>
</dbReference>
<dbReference type="InterPro" id="IPR051355">
    <property type="entry name" value="Notch/Slit_guidance"/>
</dbReference>
<feature type="disulfide bond" evidence="7">
    <location>
        <begin position="300"/>
        <end position="327"/>
    </location>
</feature>
<evidence type="ECO:0000259" key="9">
    <source>
        <dbReference type="PROSITE" id="PS50853"/>
    </source>
</evidence>
<dbReference type="FunFam" id="2.10.25.10:FF:000004">
    <property type="entry name" value="Neurogenic locus notch 1"/>
    <property type="match status" value="1"/>
</dbReference>
<dbReference type="CDD" id="cd00033">
    <property type="entry name" value="CCP"/>
    <property type="match status" value="1"/>
</dbReference>
<feature type="domain" description="Fibronectin type-III" evidence="9">
    <location>
        <begin position="576"/>
        <end position="668"/>
    </location>
</feature>
<keyword evidence="2" id="KW-0732">Signal</keyword>
<dbReference type="PROSITE" id="PS50026">
    <property type="entry name" value="EGF_3"/>
    <property type="match status" value="9"/>
</dbReference>
<dbReference type="FunFam" id="2.10.25.10:FF:000239">
    <property type="entry name" value="Sushi, nidogen and EGF-like domain-containing protein 1"/>
    <property type="match status" value="1"/>
</dbReference>
<feature type="disulfide bond" evidence="6">
    <location>
        <begin position="798"/>
        <end position="807"/>
    </location>
</feature>
<feature type="disulfide bond" evidence="6">
    <location>
        <begin position="182"/>
        <end position="191"/>
    </location>
</feature>